<evidence type="ECO:0000256" key="2">
    <source>
        <dbReference type="ARBA" id="ARBA00022670"/>
    </source>
</evidence>
<organism evidence="9 10">
    <name type="scientific">Seminavis robusta</name>
    <dbReference type="NCBI Taxonomy" id="568900"/>
    <lineage>
        <taxon>Eukaryota</taxon>
        <taxon>Sar</taxon>
        <taxon>Stramenopiles</taxon>
        <taxon>Ochrophyta</taxon>
        <taxon>Bacillariophyta</taxon>
        <taxon>Bacillariophyceae</taxon>
        <taxon>Bacillariophycidae</taxon>
        <taxon>Naviculales</taxon>
        <taxon>Naviculaceae</taxon>
        <taxon>Seminavis</taxon>
    </lineage>
</organism>
<gene>
    <name evidence="9" type="ORF">SEMRO_400_G134980.1</name>
</gene>
<dbReference type="PRINTS" id="PR00834">
    <property type="entry name" value="PROTEASES2C"/>
</dbReference>
<keyword evidence="7" id="KW-0732">Signal</keyword>
<evidence type="ECO:0000256" key="3">
    <source>
        <dbReference type="ARBA" id="ARBA00022801"/>
    </source>
</evidence>
<evidence type="ECO:0000256" key="7">
    <source>
        <dbReference type="SAM" id="SignalP"/>
    </source>
</evidence>
<evidence type="ECO:0000256" key="1">
    <source>
        <dbReference type="ARBA" id="ARBA00010541"/>
    </source>
</evidence>
<evidence type="ECO:0000256" key="4">
    <source>
        <dbReference type="ARBA" id="ARBA00022825"/>
    </source>
</evidence>
<evidence type="ECO:0000313" key="10">
    <source>
        <dbReference type="Proteomes" id="UP001153069"/>
    </source>
</evidence>
<comment type="caution">
    <text evidence="9">The sequence shown here is derived from an EMBL/GenBank/DDBJ whole genome shotgun (WGS) entry which is preliminary data.</text>
</comment>
<dbReference type="GO" id="GO:0004252">
    <property type="term" value="F:serine-type endopeptidase activity"/>
    <property type="evidence" value="ECO:0007669"/>
    <property type="project" value="InterPro"/>
</dbReference>
<dbReference type="InterPro" id="IPR001940">
    <property type="entry name" value="Peptidase_S1C"/>
</dbReference>
<keyword evidence="2" id="KW-0645">Protease</keyword>
<dbReference type="AlphaFoldDB" id="A0A9N8HGI7"/>
<dbReference type="GO" id="GO:0006508">
    <property type="term" value="P:proteolysis"/>
    <property type="evidence" value="ECO:0007669"/>
    <property type="project" value="UniProtKB-KW"/>
</dbReference>
<dbReference type="SMART" id="SM00228">
    <property type="entry name" value="PDZ"/>
    <property type="match status" value="1"/>
</dbReference>
<feature type="region of interest" description="Disordered" evidence="6">
    <location>
        <begin position="438"/>
        <end position="481"/>
    </location>
</feature>
<dbReference type="Pfam" id="PF13365">
    <property type="entry name" value="Trypsin_2"/>
    <property type="match status" value="1"/>
</dbReference>
<name>A0A9N8HGI7_9STRA</name>
<comment type="similarity">
    <text evidence="1">Belongs to the peptidase S1C family.</text>
</comment>
<dbReference type="PANTHER" id="PTHR43343">
    <property type="entry name" value="PEPTIDASE S12"/>
    <property type="match status" value="1"/>
</dbReference>
<keyword evidence="3" id="KW-0378">Hydrolase</keyword>
<reference evidence="9" key="1">
    <citation type="submission" date="2020-06" db="EMBL/GenBank/DDBJ databases">
        <authorList>
            <consortium name="Plant Systems Biology data submission"/>
        </authorList>
    </citation>
    <scope>NUCLEOTIDE SEQUENCE</scope>
    <source>
        <strain evidence="9">D6</strain>
    </source>
</reference>
<evidence type="ECO:0000313" key="9">
    <source>
        <dbReference type="EMBL" id="CAB9509668.1"/>
    </source>
</evidence>
<dbReference type="Gene3D" id="1.10.720.30">
    <property type="entry name" value="SAP domain"/>
    <property type="match status" value="1"/>
</dbReference>
<feature type="signal peptide" evidence="7">
    <location>
        <begin position="1"/>
        <end position="16"/>
    </location>
</feature>
<sequence length="481" mass="51522">MKHSVLFWLLVTPGCSFVPSPLVASKSTPITSSSSFYQMRPDDFNENSNSAFNNLSVSELKRLLGERGIDFRDCLEKYELIQRLQESSPAFRTVSPPVDPLTAHERGIIQTFKKASPSVAYVQTTSKAFARKGLAIRGLEIPAGTGSGFLWDNQGHVVTNYHVVAGRGGGGMPSRVTVKLSGMARAMEAEVVGAEPEKDLAVLRVKDTYNLPDPIDVGTSSDLQVGQSVLAIGNPYGLDDTLTTGVVSALGRDLDGVGGRPIRGCIQTDASINPGNSGGPLLDSRGRLIGVNTAIFSPGGMAGNIGIGFAIPVDTVTRVVNQIIRYGKTVRPTLGITVVNDGVVKALEKQYGRGLDGVLIAEIVPNSPAVVAGLEATRRDADGSIELGDLISRIDGNPVKCTEDLISAIEEKQDGDVVELVVWRKCNPRRVETIRVQLTTREKLDQPPKSSSYSSGPLNRRSNGRGRSRNALVSPFSPFWQ</sequence>
<accession>A0A9N8HGI7</accession>
<dbReference type="SUPFAM" id="SSF68906">
    <property type="entry name" value="SAP domain"/>
    <property type="match status" value="1"/>
</dbReference>
<keyword evidence="5" id="KW-0843">Virulence</keyword>
<evidence type="ECO:0000259" key="8">
    <source>
        <dbReference type="PROSITE" id="PS50106"/>
    </source>
</evidence>
<keyword evidence="4" id="KW-0720">Serine protease</keyword>
<dbReference type="SUPFAM" id="SSF50494">
    <property type="entry name" value="Trypsin-like serine proteases"/>
    <property type="match status" value="1"/>
</dbReference>
<evidence type="ECO:0000256" key="6">
    <source>
        <dbReference type="SAM" id="MobiDB-lite"/>
    </source>
</evidence>
<protein>
    <submittedName>
        <fullName evidence="9">Probable periplasmic serine endoprotease DegP-like</fullName>
    </submittedName>
</protein>
<dbReference type="InterPro" id="IPR001478">
    <property type="entry name" value="PDZ"/>
</dbReference>
<dbReference type="InterPro" id="IPR051201">
    <property type="entry name" value="Chloro_Bact_Ser_Proteases"/>
</dbReference>
<dbReference type="Gene3D" id="2.30.42.10">
    <property type="match status" value="1"/>
</dbReference>
<dbReference type="SUPFAM" id="SSF50156">
    <property type="entry name" value="PDZ domain-like"/>
    <property type="match status" value="1"/>
</dbReference>
<dbReference type="EMBL" id="CAICTM010000399">
    <property type="protein sequence ID" value="CAB9509668.1"/>
    <property type="molecule type" value="Genomic_DNA"/>
</dbReference>
<dbReference type="FunFam" id="2.40.10.10:FF:000001">
    <property type="entry name" value="Periplasmic serine protease DegS"/>
    <property type="match status" value="1"/>
</dbReference>
<dbReference type="OrthoDB" id="4217619at2759"/>
<keyword evidence="10" id="KW-1185">Reference proteome</keyword>
<feature type="chain" id="PRO_5040292939" evidence="7">
    <location>
        <begin position="17"/>
        <end position="481"/>
    </location>
</feature>
<dbReference type="InterPro" id="IPR043504">
    <property type="entry name" value="Peptidase_S1_PA_chymotrypsin"/>
</dbReference>
<dbReference type="Pfam" id="PF13180">
    <property type="entry name" value="PDZ_2"/>
    <property type="match status" value="1"/>
</dbReference>
<dbReference type="InterPro" id="IPR036361">
    <property type="entry name" value="SAP_dom_sf"/>
</dbReference>
<proteinExistence type="inferred from homology"/>
<dbReference type="InterPro" id="IPR009003">
    <property type="entry name" value="Peptidase_S1_PA"/>
</dbReference>
<dbReference type="InterPro" id="IPR036034">
    <property type="entry name" value="PDZ_sf"/>
</dbReference>
<feature type="domain" description="PDZ" evidence="8">
    <location>
        <begin position="323"/>
        <end position="400"/>
    </location>
</feature>
<dbReference type="PANTHER" id="PTHR43343:SF3">
    <property type="entry name" value="PROTEASE DO-LIKE 8, CHLOROPLASTIC"/>
    <property type="match status" value="1"/>
</dbReference>
<evidence type="ECO:0000256" key="5">
    <source>
        <dbReference type="ARBA" id="ARBA00023026"/>
    </source>
</evidence>
<dbReference type="Proteomes" id="UP001153069">
    <property type="component" value="Unassembled WGS sequence"/>
</dbReference>
<dbReference type="Gene3D" id="2.40.10.10">
    <property type="entry name" value="Trypsin-like serine proteases"/>
    <property type="match status" value="2"/>
</dbReference>
<dbReference type="PROSITE" id="PS50106">
    <property type="entry name" value="PDZ"/>
    <property type="match status" value="1"/>
</dbReference>